<dbReference type="STRING" id="1314783.A0A165UA17"/>
<proteinExistence type="predicted"/>
<feature type="region of interest" description="Disordered" evidence="1">
    <location>
        <begin position="1"/>
        <end position="32"/>
    </location>
</feature>
<name>A0A165UA17_9APHY</name>
<dbReference type="OrthoDB" id="3243310at2759"/>
<keyword evidence="3" id="KW-1185">Reference proteome</keyword>
<protein>
    <submittedName>
        <fullName evidence="2">Uncharacterized protein</fullName>
    </submittedName>
</protein>
<evidence type="ECO:0000313" key="3">
    <source>
        <dbReference type="Proteomes" id="UP000076727"/>
    </source>
</evidence>
<accession>A0A165UA17</accession>
<dbReference type="EMBL" id="KV429033">
    <property type="protein sequence ID" value="KZT74612.1"/>
    <property type="molecule type" value="Genomic_DNA"/>
</dbReference>
<gene>
    <name evidence="2" type="ORF">DAEQUDRAFT_201330</name>
</gene>
<organism evidence="2 3">
    <name type="scientific">Daedalea quercina L-15889</name>
    <dbReference type="NCBI Taxonomy" id="1314783"/>
    <lineage>
        <taxon>Eukaryota</taxon>
        <taxon>Fungi</taxon>
        <taxon>Dikarya</taxon>
        <taxon>Basidiomycota</taxon>
        <taxon>Agaricomycotina</taxon>
        <taxon>Agaricomycetes</taxon>
        <taxon>Polyporales</taxon>
        <taxon>Fomitopsis</taxon>
    </lineage>
</organism>
<evidence type="ECO:0000313" key="2">
    <source>
        <dbReference type="EMBL" id="KZT74612.1"/>
    </source>
</evidence>
<sequence length="118" mass="13732">MLPGIQGPIQGIAPRESTPSPSFRERQRATKAHSLPIVPSLNQLQERQSVYPQGRRHLQESLQSLRRCLWRYMHMNKHRRVPPPHSCSPLLNRFCLLTSSHFHLPALRIAKAFPPFRR</sequence>
<reference evidence="2 3" key="1">
    <citation type="journal article" date="2016" name="Mol. Biol. Evol.">
        <title>Comparative Genomics of Early-Diverging Mushroom-Forming Fungi Provides Insights into the Origins of Lignocellulose Decay Capabilities.</title>
        <authorList>
            <person name="Nagy L.G."/>
            <person name="Riley R."/>
            <person name="Tritt A."/>
            <person name="Adam C."/>
            <person name="Daum C."/>
            <person name="Floudas D."/>
            <person name="Sun H."/>
            <person name="Yadav J.S."/>
            <person name="Pangilinan J."/>
            <person name="Larsson K.H."/>
            <person name="Matsuura K."/>
            <person name="Barry K."/>
            <person name="Labutti K."/>
            <person name="Kuo R."/>
            <person name="Ohm R.A."/>
            <person name="Bhattacharya S.S."/>
            <person name="Shirouzu T."/>
            <person name="Yoshinaga Y."/>
            <person name="Martin F.M."/>
            <person name="Grigoriev I.V."/>
            <person name="Hibbett D.S."/>
        </authorList>
    </citation>
    <scope>NUCLEOTIDE SEQUENCE [LARGE SCALE GENOMIC DNA]</scope>
    <source>
        <strain evidence="2 3">L-15889</strain>
    </source>
</reference>
<evidence type="ECO:0000256" key="1">
    <source>
        <dbReference type="SAM" id="MobiDB-lite"/>
    </source>
</evidence>
<dbReference type="AlphaFoldDB" id="A0A165UA17"/>
<dbReference type="Proteomes" id="UP000076727">
    <property type="component" value="Unassembled WGS sequence"/>
</dbReference>